<reference evidence="1" key="1">
    <citation type="submission" date="2013-04" db="EMBL/GenBank/DDBJ databases">
        <authorList>
            <person name="Qu J."/>
            <person name="Murali S.C."/>
            <person name="Bandaranaike D."/>
            <person name="Bellair M."/>
            <person name="Blankenburg K."/>
            <person name="Chao H."/>
            <person name="Dinh H."/>
            <person name="Doddapaneni H."/>
            <person name="Downs B."/>
            <person name="Dugan-Rocha S."/>
            <person name="Elkadiri S."/>
            <person name="Gnanaolivu R.D."/>
            <person name="Hernandez B."/>
            <person name="Javaid M."/>
            <person name="Jayaseelan J.C."/>
            <person name="Lee S."/>
            <person name="Li M."/>
            <person name="Ming W."/>
            <person name="Munidasa M."/>
            <person name="Muniz J."/>
            <person name="Nguyen L."/>
            <person name="Ongeri F."/>
            <person name="Osuji N."/>
            <person name="Pu L.-L."/>
            <person name="Puazo M."/>
            <person name="Qu C."/>
            <person name="Quiroz J."/>
            <person name="Raj R."/>
            <person name="Weissenberger G."/>
            <person name="Xin Y."/>
            <person name="Zou X."/>
            <person name="Han Y."/>
            <person name="Richards S."/>
            <person name="Worley K."/>
            <person name="Muzny D."/>
            <person name="Gibbs R."/>
        </authorList>
    </citation>
    <scope>NUCLEOTIDE SEQUENCE</scope>
    <source>
        <strain evidence="1">Sampled in the wild</strain>
    </source>
</reference>
<accession>A0A8K0KG08</accession>
<gene>
    <name evidence="1" type="ORF">J437_LFUL013550</name>
</gene>
<evidence type="ECO:0000313" key="1">
    <source>
        <dbReference type="EMBL" id="KAG8233534.1"/>
    </source>
</evidence>
<protein>
    <submittedName>
        <fullName evidence="1">Uncharacterized protein</fullName>
    </submittedName>
</protein>
<dbReference type="OrthoDB" id="10534613at2759"/>
<name>A0A8K0KG08_LADFU</name>
<reference evidence="1" key="2">
    <citation type="submission" date="2017-10" db="EMBL/GenBank/DDBJ databases">
        <title>Ladona fulva Genome sequencing and assembly.</title>
        <authorList>
            <person name="Murali S."/>
            <person name="Richards S."/>
            <person name="Bandaranaike D."/>
            <person name="Bellair M."/>
            <person name="Blankenburg K."/>
            <person name="Chao H."/>
            <person name="Dinh H."/>
            <person name="Doddapaneni H."/>
            <person name="Dugan-Rocha S."/>
            <person name="Elkadiri S."/>
            <person name="Gnanaolivu R."/>
            <person name="Hernandez B."/>
            <person name="Skinner E."/>
            <person name="Javaid M."/>
            <person name="Lee S."/>
            <person name="Li M."/>
            <person name="Ming W."/>
            <person name="Munidasa M."/>
            <person name="Muniz J."/>
            <person name="Nguyen L."/>
            <person name="Hughes D."/>
            <person name="Osuji N."/>
            <person name="Pu L.-L."/>
            <person name="Puazo M."/>
            <person name="Qu C."/>
            <person name="Quiroz J."/>
            <person name="Raj R."/>
            <person name="Weissenberger G."/>
            <person name="Xin Y."/>
            <person name="Zou X."/>
            <person name="Han Y."/>
            <person name="Worley K."/>
            <person name="Muzny D."/>
            <person name="Gibbs R."/>
        </authorList>
    </citation>
    <scope>NUCLEOTIDE SEQUENCE</scope>
    <source>
        <strain evidence="1">Sampled in the wild</strain>
    </source>
</reference>
<proteinExistence type="predicted"/>
<evidence type="ECO:0000313" key="2">
    <source>
        <dbReference type="Proteomes" id="UP000792457"/>
    </source>
</evidence>
<keyword evidence="2" id="KW-1185">Reference proteome</keyword>
<dbReference type="Proteomes" id="UP000792457">
    <property type="component" value="Unassembled WGS sequence"/>
</dbReference>
<dbReference type="EMBL" id="KZ308725">
    <property type="protein sequence ID" value="KAG8233534.1"/>
    <property type="molecule type" value="Genomic_DNA"/>
</dbReference>
<comment type="caution">
    <text evidence="1">The sequence shown here is derived from an EMBL/GenBank/DDBJ whole genome shotgun (WGS) entry which is preliminary data.</text>
</comment>
<organism evidence="1 2">
    <name type="scientific">Ladona fulva</name>
    <name type="common">Scarce chaser dragonfly</name>
    <name type="synonym">Libellula fulva</name>
    <dbReference type="NCBI Taxonomy" id="123851"/>
    <lineage>
        <taxon>Eukaryota</taxon>
        <taxon>Metazoa</taxon>
        <taxon>Ecdysozoa</taxon>
        <taxon>Arthropoda</taxon>
        <taxon>Hexapoda</taxon>
        <taxon>Insecta</taxon>
        <taxon>Pterygota</taxon>
        <taxon>Palaeoptera</taxon>
        <taxon>Odonata</taxon>
        <taxon>Epiprocta</taxon>
        <taxon>Anisoptera</taxon>
        <taxon>Libelluloidea</taxon>
        <taxon>Libellulidae</taxon>
        <taxon>Ladona</taxon>
    </lineage>
</organism>
<sequence>MQCKPGESIHGIARICQDATKNKAMQTSFICSVNNKAVLKTLFKVPNDQLSFSKAIQISLEMEDAAKEAK</sequence>
<dbReference type="AlphaFoldDB" id="A0A8K0KG08"/>